<sequence>MQKYDSIPNIIFDFGGVLLNIDPQKAVNSFKQIGLHDVELIKREYSENGLFDNLEKGIVSPDEFRTQIRKFISNGVTDADIDTAWNSMLLDLPFERLELLNRLKKNHRVFLLSNTNIIHWEAYMSMIQDVHGVCLSDFFEKDYYSHNMGLRKPDQKIYTEVLNAEGLKASETLFVDDMLANAEAARSVGMIAHHLKIEEGETVLDLFSE</sequence>
<dbReference type="InterPro" id="IPR036412">
    <property type="entry name" value="HAD-like_sf"/>
</dbReference>
<dbReference type="EMBL" id="QFLI01000009">
    <property type="protein sequence ID" value="PXX97724.1"/>
    <property type="molecule type" value="Genomic_DNA"/>
</dbReference>
<protein>
    <submittedName>
        <fullName evidence="1">HAD family phosphatase</fullName>
    </submittedName>
</protein>
<dbReference type="Gene3D" id="3.40.50.1000">
    <property type="entry name" value="HAD superfamily/HAD-like"/>
    <property type="match status" value="1"/>
</dbReference>
<evidence type="ECO:0000313" key="1">
    <source>
        <dbReference type="EMBL" id="PXX97724.1"/>
    </source>
</evidence>
<proteinExistence type="predicted"/>
<dbReference type="SFLD" id="SFLDS00003">
    <property type="entry name" value="Haloacid_Dehalogenase"/>
    <property type="match status" value="1"/>
</dbReference>
<dbReference type="InterPro" id="IPR023198">
    <property type="entry name" value="PGP-like_dom2"/>
</dbReference>
<dbReference type="Pfam" id="PF00702">
    <property type="entry name" value="Hydrolase"/>
    <property type="match status" value="1"/>
</dbReference>
<dbReference type="PANTHER" id="PTHR43611:SF3">
    <property type="entry name" value="FLAVIN MONONUCLEOTIDE HYDROLASE 1, CHLOROPLATIC"/>
    <property type="match status" value="1"/>
</dbReference>
<dbReference type="RefSeq" id="WP_110362019.1">
    <property type="nucleotide sequence ID" value="NZ_QFLI01000009.1"/>
</dbReference>
<keyword evidence="2" id="KW-1185">Reference proteome</keyword>
<comment type="caution">
    <text evidence="1">The sequence shown here is derived from an EMBL/GenBank/DDBJ whole genome shotgun (WGS) entry which is preliminary data.</text>
</comment>
<dbReference type="Proteomes" id="UP000248079">
    <property type="component" value="Unassembled WGS sequence"/>
</dbReference>
<organism evidence="1 2">
    <name type="scientific">Marinifilum breve</name>
    <dbReference type="NCBI Taxonomy" id="2184082"/>
    <lineage>
        <taxon>Bacteria</taxon>
        <taxon>Pseudomonadati</taxon>
        <taxon>Bacteroidota</taxon>
        <taxon>Bacteroidia</taxon>
        <taxon>Marinilabiliales</taxon>
        <taxon>Marinifilaceae</taxon>
    </lineage>
</organism>
<evidence type="ECO:0000313" key="2">
    <source>
        <dbReference type="Proteomes" id="UP000248079"/>
    </source>
</evidence>
<dbReference type="SFLD" id="SFLDG01129">
    <property type="entry name" value="C1.5:_HAD__Beta-PGM__Phosphata"/>
    <property type="match status" value="1"/>
</dbReference>
<dbReference type="InterPro" id="IPR023214">
    <property type="entry name" value="HAD_sf"/>
</dbReference>
<accession>A0A2V3ZU03</accession>
<dbReference type="AlphaFoldDB" id="A0A2V3ZU03"/>
<dbReference type="OrthoDB" id="9797415at2"/>
<dbReference type="CDD" id="cd02603">
    <property type="entry name" value="HAD_sEH-N_like"/>
    <property type="match status" value="1"/>
</dbReference>
<reference evidence="1 2" key="1">
    <citation type="submission" date="2018-05" db="EMBL/GenBank/DDBJ databases">
        <title>Marinifilum breve JC075T sp. nov., a marine bacterium isolated from Yongle Blue Hole in the South China Sea.</title>
        <authorList>
            <person name="Fu T."/>
        </authorList>
    </citation>
    <scope>NUCLEOTIDE SEQUENCE [LARGE SCALE GENOMIC DNA]</scope>
    <source>
        <strain evidence="1 2">JC075</strain>
    </source>
</reference>
<dbReference type="Gene3D" id="1.10.150.240">
    <property type="entry name" value="Putative phosphatase, domain 2"/>
    <property type="match status" value="1"/>
</dbReference>
<gene>
    <name evidence="1" type="ORF">DF185_17290</name>
</gene>
<name>A0A2V3ZU03_9BACT</name>
<dbReference type="InterPro" id="IPR006439">
    <property type="entry name" value="HAD-SF_hydro_IA"/>
</dbReference>
<dbReference type="PANTHER" id="PTHR43611">
    <property type="entry name" value="ALPHA-D-GLUCOSE 1-PHOSPHATE PHOSPHATASE"/>
    <property type="match status" value="1"/>
</dbReference>
<dbReference type="SUPFAM" id="SSF56784">
    <property type="entry name" value="HAD-like"/>
    <property type="match status" value="1"/>
</dbReference>
<dbReference type="NCBIfam" id="TIGR01509">
    <property type="entry name" value="HAD-SF-IA-v3"/>
    <property type="match status" value="1"/>
</dbReference>